<evidence type="ECO:0000313" key="3">
    <source>
        <dbReference type="EMBL" id="WIT14066.1"/>
    </source>
</evidence>
<dbReference type="Gene3D" id="2.40.160.20">
    <property type="match status" value="1"/>
</dbReference>
<keyword evidence="2" id="KW-0732">Signal</keyword>
<feature type="signal peptide" evidence="2">
    <location>
        <begin position="1"/>
        <end position="22"/>
    </location>
</feature>
<evidence type="ECO:0000256" key="1">
    <source>
        <dbReference type="ARBA" id="ARBA00004442"/>
    </source>
</evidence>
<comment type="subcellular location">
    <subcellularLocation>
        <location evidence="1">Cell outer membrane</location>
    </subcellularLocation>
</comment>
<feature type="chain" id="PRO_5041662440" evidence="2">
    <location>
        <begin position="23"/>
        <end position="224"/>
    </location>
</feature>
<dbReference type="PANTHER" id="PTHR36920">
    <property type="match status" value="1"/>
</dbReference>
<dbReference type="InterPro" id="IPR005618">
    <property type="entry name" value="OMPW"/>
</dbReference>
<dbReference type="Pfam" id="PF03922">
    <property type="entry name" value="OmpW"/>
    <property type="match status" value="1"/>
</dbReference>
<dbReference type="Proteomes" id="UP001177769">
    <property type="component" value="Chromosome"/>
</dbReference>
<gene>
    <name evidence="3" type="ORF">PFX98_10705</name>
</gene>
<proteinExistence type="predicted"/>
<evidence type="ECO:0000313" key="4">
    <source>
        <dbReference type="Proteomes" id="UP001177769"/>
    </source>
</evidence>
<organism evidence="3 4">
    <name type="scientific">Paucibacter sediminis</name>
    <dbReference type="NCBI Taxonomy" id="3019553"/>
    <lineage>
        <taxon>Bacteria</taxon>
        <taxon>Pseudomonadati</taxon>
        <taxon>Pseudomonadota</taxon>
        <taxon>Betaproteobacteria</taxon>
        <taxon>Burkholderiales</taxon>
        <taxon>Sphaerotilaceae</taxon>
        <taxon>Roseateles</taxon>
    </lineage>
</organism>
<dbReference type="SUPFAM" id="SSF56925">
    <property type="entry name" value="OMPA-like"/>
    <property type="match status" value="1"/>
</dbReference>
<reference evidence="3" key="1">
    <citation type="submission" date="2023-01" db="EMBL/GenBank/DDBJ databases">
        <title>Whole genome sequence of Paucibacter sp. S2-9 isolated from pond sediment.</title>
        <authorList>
            <person name="Jung J.Y."/>
        </authorList>
    </citation>
    <scope>NUCLEOTIDE SEQUENCE</scope>
    <source>
        <strain evidence="3">S2-9</strain>
    </source>
</reference>
<dbReference type="KEGG" id="pais:PFX98_10705"/>
<dbReference type="PANTHER" id="PTHR36920:SF1">
    <property type="entry name" value="OUTER MEMBRANE PROTEIN W"/>
    <property type="match status" value="1"/>
</dbReference>
<dbReference type="InterPro" id="IPR011250">
    <property type="entry name" value="OMP/PagP_B-barrel"/>
</dbReference>
<sequence length="224" mass="23728">MNHKISSGLLGALLMGLAGACAAQTHTVYLGGAHIDVRAVSTPLTHASLPDARLSVGDQDTLGFGYTYRFAPSWSAELALGLPPTHKVYGEGSLKPFGQISAVQQLPPTVFLNYHFGELLPKLHPFVGLGINYTRFPKTRSTVAGDLASGGATNIKLADSWGAAGHVGLTVQFDKNWSLVSTVAMAKVKSEVTAVSQTREGVVTRNTTVDFRPIVTTLSLGYSF</sequence>
<dbReference type="PROSITE" id="PS51257">
    <property type="entry name" value="PROKAR_LIPOPROTEIN"/>
    <property type="match status" value="1"/>
</dbReference>
<dbReference type="AlphaFoldDB" id="A0AA95NPZ8"/>
<dbReference type="EMBL" id="CP116346">
    <property type="protein sequence ID" value="WIT14066.1"/>
    <property type="molecule type" value="Genomic_DNA"/>
</dbReference>
<dbReference type="GO" id="GO:0055085">
    <property type="term" value="P:transmembrane transport"/>
    <property type="evidence" value="ECO:0007669"/>
    <property type="project" value="TreeGrafter"/>
</dbReference>
<protein>
    <submittedName>
        <fullName evidence="3">OmpW family protein</fullName>
    </submittedName>
</protein>
<accession>A0AA95NPZ8</accession>
<keyword evidence="4" id="KW-1185">Reference proteome</keyword>
<dbReference type="RefSeq" id="WP_285235189.1">
    <property type="nucleotide sequence ID" value="NZ_CP116346.1"/>
</dbReference>
<dbReference type="GO" id="GO:0009279">
    <property type="term" value="C:cell outer membrane"/>
    <property type="evidence" value="ECO:0007669"/>
    <property type="project" value="UniProtKB-SubCell"/>
</dbReference>
<name>A0AA95NPZ8_9BURK</name>
<evidence type="ECO:0000256" key="2">
    <source>
        <dbReference type="SAM" id="SignalP"/>
    </source>
</evidence>